<name>A0A3G2JMC4_9ACTN</name>
<gene>
    <name evidence="6" type="ORF">D9753_11085</name>
</gene>
<keyword evidence="1" id="KW-0805">Transcription regulation</keyword>
<evidence type="ECO:0000313" key="7">
    <source>
        <dbReference type="Proteomes" id="UP000268329"/>
    </source>
</evidence>
<dbReference type="PRINTS" id="PR00455">
    <property type="entry name" value="HTHTETR"/>
</dbReference>
<dbReference type="PANTHER" id="PTHR30055">
    <property type="entry name" value="HTH-TYPE TRANSCRIPTIONAL REGULATOR RUTR"/>
    <property type="match status" value="1"/>
</dbReference>
<dbReference type="PROSITE" id="PS50977">
    <property type="entry name" value="HTH_TETR_2"/>
    <property type="match status" value="1"/>
</dbReference>
<evidence type="ECO:0000313" key="6">
    <source>
        <dbReference type="EMBL" id="AYN43598.1"/>
    </source>
</evidence>
<protein>
    <submittedName>
        <fullName evidence="6">TetR/AcrR family transcriptional regulator</fullName>
    </submittedName>
</protein>
<reference evidence="6 7" key="1">
    <citation type="submission" date="2018-10" db="EMBL/GenBank/DDBJ databases">
        <title>The genome of Streptomyces dangxiongensis Z022.</title>
        <authorList>
            <person name="Zhang B."/>
        </authorList>
    </citation>
    <scope>NUCLEOTIDE SEQUENCE [LARGE SCALE GENOMIC DNA]</scope>
    <source>
        <strain evidence="6 7">Z022</strain>
    </source>
</reference>
<evidence type="ECO:0000256" key="2">
    <source>
        <dbReference type="ARBA" id="ARBA00023125"/>
    </source>
</evidence>
<dbReference type="SUPFAM" id="SSF46689">
    <property type="entry name" value="Homeodomain-like"/>
    <property type="match status" value="1"/>
</dbReference>
<dbReference type="KEGG" id="sdd:D9753_11085"/>
<sequence>MAEGLRERKKRETRQRISDIATGLFVERGFMAVTMADVAEAADVSVNTVYNYFPAKEDLFFDRSAGVTDRLARWVRGRDAGESAARAVLRELREEVEAVSPRVGLMEGYDRFMRVIHEAPPLRSRLWSIQQEMHDSLEAALREETGADGDDPLPGLIAGQLCWVHQTVFLAIGRRMLAGHKPAEVSREILVLLDDIEDLLDEKVLNYAVRGPS</sequence>
<feature type="domain" description="HTH tetR-type" evidence="5">
    <location>
        <begin position="11"/>
        <end position="71"/>
    </location>
</feature>
<evidence type="ECO:0000259" key="5">
    <source>
        <dbReference type="PROSITE" id="PS50977"/>
    </source>
</evidence>
<evidence type="ECO:0000256" key="3">
    <source>
        <dbReference type="ARBA" id="ARBA00023163"/>
    </source>
</evidence>
<keyword evidence="3" id="KW-0804">Transcription</keyword>
<dbReference type="Gene3D" id="1.10.357.10">
    <property type="entry name" value="Tetracycline Repressor, domain 2"/>
    <property type="match status" value="1"/>
</dbReference>
<dbReference type="OrthoDB" id="155497at2"/>
<dbReference type="Gene3D" id="1.10.10.60">
    <property type="entry name" value="Homeodomain-like"/>
    <property type="match status" value="1"/>
</dbReference>
<dbReference type="GO" id="GO:0003700">
    <property type="term" value="F:DNA-binding transcription factor activity"/>
    <property type="evidence" value="ECO:0007669"/>
    <property type="project" value="TreeGrafter"/>
</dbReference>
<evidence type="ECO:0000256" key="1">
    <source>
        <dbReference type="ARBA" id="ARBA00023015"/>
    </source>
</evidence>
<proteinExistence type="predicted"/>
<dbReference type="InterPro" id="IPR009057">
    <property type="entry name" value="Homeodomain-like_sf"/>
</dbReference>
<feature type="DNA-binding region" description="H-T-H motif" evidence="4">
    <location>
        <begin position="34"/>
        <end position="53"/>
    </location>
</feature>
<dbReference type="InterPro" id="IPR001647">
    <property type="entry name" value="HTH_TetR"/>
</dbReference>
<dbReference type="Proteomes" id="UP000268329">
    <property type="component" value="Chromosome"/>
</dbReference>
<organism evidence="6 7">
    <name type="scientific">Streptomyces dangxiongensis</name>
    <dbReference type="NCBI Taxonomy" id="1442032"/>
    <lineage>
        <taxon>Bacteria</taxon>
        <taxon>Bacillati</taxon>
        <taxon>Actinomycetota</taxon>
        <taxon>Actinomycetes</taxon>
        <taxon>Kitasatosporales</taxon>
        <taxon>Streptomycetaceae</taxon>
        <taxon>Streptomyces</taxon>
    </lineage>
</organism>
<dbReference type="PANTHER" id="PTHR30055:SF234">
    <property type="entry name" value="HTH-TYPE TRANSCRIPTIONAL REGULATOR BETI"/>
    <property type="match status" value="1"/>
</dbReference>
<dbReference type="EMBL" id="CP033073">
    <property type="protein sequence ID" value="AYN43598.1"/>
    <property type="molecule type" value="Genomic_DNA"/>
</dbReference>
<dbReference type="InterPro" id="IPR050109">
    <property type="entry name" value="HTH-type_TetR-like_transc_reg"/>
</dbReference>
<keyword evidence="2 4" id="KW-0238">DNA-binding</keyword>
<dbReference type="RefSeq" id="WP_121791012.1">
    <property type="nucleotide sequence ID" value="NZ_CP033073.1"/>
</dbReference>
<evidence type="ECO:0000256" key="4">
    <source>
        <dbReference type="PROSITE-ProRule" id="PRU00335"/>
    </source>
</evidence>
<dbReference type="AlphaFoldDB" id="A0A3G2JMC4"/>
<keyword evidence="7" id="KW-1185">Reference proteome</keyword>
<dbReference type="Pfam" id="PF00440">
    <property type="entry name" value="TetR_N"/>
    <property type="match status" value="1"/>
</dbReference>
<dbReference type="GO" id="GO:0000976">
    <property type="term" value="F:transcription cis-regulatory region binding"/>
    <property type="evidence" value="ECO:0007669"/>
    <property type="project" value="TreeGrafter"/>
</dbReference>
<accession>A0A3G2JMC4</accession>